<feature type="compositionally biased region" description="Polar residues" evidence="1">
    <location>
        <begin position="353"/>
        <end position="385"/>
    </location>
</feature>
<dbReference type="Gene3D" id="1.25.40.10">
    <property type="entry name" value="Tetratricopeptide repeat domain"/>
    <property type="match status" value="1"/>
</dbReference>
<accession>A0A4S4LMU0</accession>
<proteinExistence type="predicted"/>
<feature type="compositionally biased region" description="Low complexity" evidence="1">
    <location>
        <begin position="457"/>
        <end position="475"/>
    </location>
</feature>
<feature type="compositionally biased region" description="Basic and acidic residues" evidence="1">
    <location>
        <begin position="283"/>
        <end position="296"/>
    </location>
</feature>
<dbReference type="Proteomes" id="UP000310158">
    <property type="component" value="Unassembled WGS sequence"/>
</dbReference>
<reference evidence="2 3" key="1">
    <citation type="submission" date="2019-02" db="EMBL/GenBank/DDBJ databases">
        <title>Genome sequencing of the rare red list fungi Bondarzewia mesenterica.</title>
        <authorList>
            <person name="Buettner E."/>
            <person name="Kellner H."/>
        </authorList>
    </citation>
    <scope>NUCLEOTIDE SEQUENCE [LARGE SCALE GENOMIC DNA]</scope>
    <source>
        <strain evidence="2 3">DSM 108281</strain>
    </source>
</reference>
<dbReference type="InterPro" id="IPR011990">
    <property type="entry name" value="TPR-like_helical_dom_sf"/>
</dbReference>
<sequence>MADYALRPIQQLQYSSPLDTLVHRTSSRRTKNPTAARSHSALGEPSHTQPAAPEQYSSSHGYASQNITPPRQRLGRPPSSPLLHTQFRSSTATASTATLDMLSKFDTSVGDEGQDVFYNDEESLYSSATVSSRYGSGMQQTPPESPDYHSRSNGGTSSPRRAALQGEHAEDELFMGIPSIYSDYRASIDTARPTDLYQELHQDYTSDRPRRSSDSQHIDPFAFQFQDDNSKAVPTVVISSADSNDARSLAASYVSPAPSPSRAGRTPSALPSGVNYSRPVRPPSEEGKRKVLERNAHRARTPQASPLSGSGSQTFQSMQSARPVEPHNGSARRHPPSPLSGQPSSPYAVPQTDGASTKPSLGSQPSGTQMLPSHVISASRSPSTRLSPHSPAPLTPLSPASVDSSQAQIIILPQEPPPISSSPIGSLYSAYSFYQLESPASSPTSDSLRVPGTSMTPPAQSQSKPPSPSPHASKPNTTDPRTPEDYLQLGIRHHEANRLAESAACFEQSAKLDGGTGVGMLMWGLTLRHGWGCPKNEKQGFAWLRRAAESAVEDLEHARQGMDTTAIRSELVLAIYEVGQCFFQGWGVKKDQKMAVSYYQVAAKLGDADAQQELAFCLANGKGCKKDRKEAAKWYRDAVAQGASDVGLAWIYKEKFQ</sequence>
<organism evidence="2 3">
    <name type="scientific">Bondarzewia mesenterica</name>
    <dbReference type="NCBI Taxonomy" id="1095465"/>
    <lineage>
        <taxon>Eukaryota</taxon>
        <taxon>Fungi</taxon>
        <taxon>Dikarya</taxon>
        <taxon>Basidiomycota</taxon>
        <taxon>Agaricomycotina</taxon>
        <taxon>Agaricomycetes</taxon>
        <taxon>Russulales</taxon>
        <taxon>Bondarzewiaceae</taxon>
        <taxon>Bondarzewia</taxon>
    </lineage>
</organism>
<dbReference type="EMBL" id="SGPL01000520">
    <property type="protein sequence ID" value="THH11340.1"/>
    <property type="molecule type" value="Genomic_DNA"/>
</dbReference>
<protein>
    <recommendedName>
        <fullName evidence="4">HCP-like protein</fullName>
    </recommendedName>
</protein>
<feature type="region of interest" description="Disordered" evidence="1">
    <location>
        <begin position="252"/>
        <end position="401"/>
    </location>
</feature>
<dbReference type="AlphaFoldDB" id="A0A4S4LMU0"/>
<feature type="compositionally biased region" description="Polar residues" evidence="1">
    <location>
        <begin position="55"/>
        <end position="69"/>
    </location>
</feature>
<dbReference type="Pfam" id="PF08238">
    <property type="entry name" value="Sel1"/>
    <property type="match status" value="3"/>
</dbReference>
<dbReference type="PANTHER" id="PTHR43628:SF1">
    <property type="entry name" value="CHITIN SYNTHASE REGULATORY FACTOR 2-RELATED"/>
    <property type="match status" value="1"/>
</dbReference>
<dbReference type="OrthoDB" id="2148946at2759"/>
<feature type="region of interest" description="Disordered" evidence="1">
    <location>
        <begin position="439"/>
        <end position="484"/>
    </location>
</feature>
<dbReference type="InterPro" id="IPR052945">
    <property type="entry name" value="Mitotic_Regulator"/>
</dbReference>
<evidence type="ECO:0008006" key="4">
    <source>
        <dbReference type="Google" id="ProtNLM"/>
    </source>
</evidence>
<evidence type="ECO:0000313" key="3">
    <source>
        <dbReference type="Proteomes" id="UP000310158"/>
    </source>
</evidence>
<gene>
    <name evidence="2" type="ORF">EW146_g8081</name>
</gene>
<dbReference type="SUPFAM" id="SSF81901">
    <property type="entry name" value="HCP-like"/>
    <property type="match status" value="1"/>
</dbReference>
<dbReference type="GO" id="GO:0010972">
    <property type="term" value="P:negative regulation of G2/M transition of mitotic cell cycle"/>
    <property type="evidence" value="ECO:0007669"/>
    <property type="project" value="TreeGrafter"/>
</dbReference>
<keyword evidence="3" id="KW-1185">Reference proteome</keyword>
<dbReference type="SMART" id="SM00671">
    <property type="entry name" value="SEL1"/>
    <property type="match status" value="3"/>
</dbReference>
<comment type="caution">
    <text evidence="2">The sequence shown here is derived from an EMBL/GenBank/DDBJ whole genome shotgun (WGS) entry which is preliminary data.</text>
</comment>
<dbReference type="GO" id="GO:0032153">
    <property type="term" value="C:cell division site"/>
    <property type="evidence" value="ECO:0007669"/>
    <property type="project" value="TreeGrafter"/>
</dbReference>
<feature type="compositionally biased region" description="Polar residues" evidence="1">
    <location>
        <begin position="302"/>
        <end position="320"/>
    </location>
</feature>
<dbReference type="InterPro" id="IPR006597">
    <property type="entry name" value="Sel1-like"/>
</dbReference>
<feature type="region of interest" description="Disordered" evidence="1">
    <location>
        <begin position="128"/>
        <end position="163"/>
    </location>
</feature>
<feature type="region of interest" description="Disordered" evidence="1">
    <location>
        <begin position="1"/>
        <end position="93"/>
    </location>
</feature>
<feature type="compositionally biased region" description="Polar residues" evidence="1">
    <location>
        <begin position="128"/>
        <end position="142"/>
    </location>
</feature>
<dbReference type="PANTHER" id="PTHR43628">
    <property type="entry name" value="ACTIVATOR OF C KINASE PROTEIN 1-RELATED"/>
    <property type="match status" value="1"/>
</dbReference>
<evidence type="ECO:0000256" key="1">
    <source>
        <dbReference type="SAM" id="MobiDB-lite"/>
    </source>
</evidence>
<name>A0A4S4LMU0_9AGAM</name>
<evidence type="ECO:0000313" key="2">
    <source>
        <dbReference type="EMBL" id="THH11340.1"/>
    </source>
</evidence>